<dbReference type="GeneID" id="97488425"/>
<feature type="signal peptide" evidence="1">
    <location>
        <begin position="1"/>
        <end position="30"/>
    </location>
</feature>
<evidence type="ECO:0000313" key="2">
    <source>
        <dbReference type="EMBL" id="GGU93906.1"/>
    </source>
</evidence>
<proteinExistence type="predicted"/>
<evidence type="ECO:0000313" key="3">
    <source>
        <dbReference type="EMBL" id="OEV37154.1"/>
    </source>
</evidence>
<evidence type="ECO:0000256" key="1">
    <source>
        <dbReference type="SAM" id="SignalP"/>
    </source>
</evidence>
<accession>A0A1E7N929</accession>
<comment type="caution">
    <text evidence="3">The sequence shown here is derived from an EMBL/GenBank/DDBJ whole genome shotgun (WGS) entry which is preliminary data.</text>
</comment>
<gene>
    <name evidence="2" type="ORF">GCM10010502_54420</name>
    <name evidence="3" type="ORF">HS99_0004870</name>
</gene>
<reference evidence="2" key="5">
    <citation type="submission" date="2020-09" db="EMBL/GenBank/DDBJ databases">
        <authorList>
            <person name="Sun Q."/>
            <person name="Ohkuma M."/>
        </authorList>
    </citation>
    <scope>NUCLEOTIDE SEQUENCE</scope>
    <source>
        <strain evidence="2">JCM 4434</strain>
    </source>
</reference>
<dbReference type="EMBL" id="BMUB01000015">
    <property type="protein sequence ID" value="GGU93906.1"/>
    <property type="molecule type" value="Genomic_DNA"/>
</dbReference>
<reference evidence="2" key="1">
    <citation type="journal article" date="2014" name="Int. J. Syst. Evol. Microbiol.">
        <title>Complete genome sequence of Corynebacterium casei LMG S-19264T (=DSM 44701T), isolated from a smear-ripened cheese.</title>
        <authorList>
            <consortium name="US DOE Joint Genome Institute (JGI-PGF)"/>
            <person name="Walter F."/>
            <person name="Albersmeier A."/>
            <person name="Kalinowski J."/>
            <person name="Ruckert C."/>
        </authorList>
    </citation>
    <scope>NUCLEOTIDE SEQUENCE</scope>
    <source>
        <strain evidence="2">JCM 4434</strain>
    </source>
</reference>
<dbReference type="KEGG" id="kau:B6264_24120"/>
<name>A0A1E7N929_KITAU</name>
<dbReference type="EMBL" id="JPRF03000021">
    <property type="protein sequence ID" value="OEV37154.1"/>
    <property type="molecule type" value="Genomic_DNA"/>
</dbReference>
<evidence type="ECO:0000313" key="4">
    <source>
        <dbReference type="Proteomes" id="UP000037395"/>
    </source>
</evidence>
<dbReference type="AlphaFoldDB" id="A0A1E7N929"/>
<dbReference type="Proteomes" id="UP000037395">
    <property type="component" value="Unassembled WGS sequence"/>
</dbReference>
<reference evidence="3 4" key="2">
    <citation type="submission" date="2014-07" db="EMBL/GenBank/DDBJ databases">
        <authorList>
            <person name="Zhang J.E."/>
            <person name="Yang H."/>
            <person name="Guo J."/>
            <person name="Deng Z."/>
            <person name="Luo H."/>
            <person name="Luo M."/>
            <person name="Zhao B."/>
        </authorList>
    </citation>
    <scope>NUCLEOTIDE SEQUENCE [LARGE SCALE GENOMIC DNA]</scope>
    <source>
        <strain evidence="3">ATCC 10762</strain>
        <strain evidence="4">ATCC 10762 / DSM 40127 / CCM 3239 / JCM 4008 / LMG 5968 / NBRC 12843 / NCIMB 8234 / A-377</strain>
    </source>
</reference>
<reference evidence="4" key="4">
    <citation type="submission" date="2016-08" db="EMBL/GenBank/DDBJ databases">
        <title>Sequencing, assembly and comparative genomics of S. aureofaciens ATCC 10762.</title>
        <authorList>
            <person name="Gradnigo J.S."/>
            <person name="Johnson N."/>
            <person name="Somerville G.A."/>
        </authorList>
    </citation>
    <scope>NUCLEOTIDE SEQUENCE [LARGE SCALE GENOMIC DNA]</scope>
    <source>
        <strain evidence="4">ATCC 10762 / DSM 40127 / CCM 3239 / JCM 4008 / LMG 5968 / NBRC 12843 / NCIMB 8234 / A-377</strain>
    </source>
</reference>
<organism evidence="3 4">
    <name type="scientific">Kitasatospora aureofaciens</name>
    <name type="common">Streptomyces aureofaciens</name>
    <dbReference type="NCBI Taxonomy" id="1894"/>
    <lineage>
        <taxon>Bacteria</taxon>
        <taxon>Bacillati</taxon>
        <taxon>Actinomycetota</taxon>
        <taxon>Actinomycetes</taxon>
        <taxon>Kitasatosporales</taxon>
        <taxon>Streptomycetaceae</taxon>
        <taxon>Kitasatospora</taxon>
    </lineage>
</organism>
<dbReference type="OrthoDB" id="4275621at2"/>
<dbReference type="Proteomes" id="UP000610124">
    <property type="component" value="Unassembled WGS sequence"/>
</dbReference>
<keyword evidence="4" id="KW-1185">Reference proteome</keyword>
<feature type="chain" id="PRO_5015064091" evidence="1">
    <location>
        <begin position="31"/>
        <end position="121"/>
    </location>
</feature>
<dbReference type="RefSeq" id="WP_030556673.1">
    <property type="nucleotide sequence ID" value="NZ_BMUB01000015.1"/>
</dbReference>
<accession>A0A8H9LQ80</accession>
<keyword evidence="1" id="KW-0732">Signal</keyword>
<sequence length="121" mass="12528">MSSRGLAVPGAAVAALALAALFLPAAGAHAAPRADSCTNNWSISSAEGYANGKWCNYDTKVIGTVHDTKADGRCPYVRGDLSNGGHVDSDWAGGKGKSRSITLLAPSNSHFTSLSMRYINC</sequence>
<reference evidence="3" key="3">
    <citation type="submission" date="2016-08" db="EMBL/GenBank/DDBJ databases">
        <title>Sequencing, Assembly and Comparative Genomics of S. aureofaciens ATCC 10762.</title>
        <authorList>
            <person name="Gradnigo J.S."/>
            <person name="Johnson N."/>
            <person name="Somerville G.A."/>
        </authorList>
    </citation>
    <scope>NUCLEOTIDE SEQUENCE [LARGE SCALE GENOMIC DNA]</scope>
    <source>
        <strain evidence="3">ATCC 10762</strain>
    </source>
</reference>
<protein>
    <submittedName>
        <fullName evidence="3">Uncharacterized protein</fullName>
    </submittedName>
</protein>